<organism evidence="3 4">
    <name type="scientific">Sugiyamaella lignohabitans</name>
    <dbReference type="NCBI Taxonomy" id="796027"/>
    <lineage>
        <taxon>Eukaryota</taxon>
        <taxon>Fungi</taxon>
        <taxon>Dikarya</taxon>
        <taxon>Ascomycota</taxon>
        <taxon>Saccharomycotina</taxon>
        <taxon>Dipodascomycetes</taxon>
        <taxon>Dipodascales</taxon>
        <taxon>Trichomonascaceae</taxon>
        <taxon>Sugiyamaella</taxon>
    </lineage>
</organism>
<sequence length="252" mass="28038">MVSVNYDPVSTGGKPHEIHLNRILLFGDSITQQSSTQAYGFAIAPALQDLYIRKFDVITRGFGGYTSAHGRYMIDPILQSEHKPSDKAAVELLVIFWGSNDSVVDGHIQNVPLQDYIENQKYIVRAAQAKGIKKIILVAPAAYDERLGGPDRKTSRFREYGQALKKVAAEFDLGFVDLWTEFLTSVGWKEGDPIPGETGSGSDIDLSHLLHDGLHFTGAGYEIWYNALPVFIVLASCLYLSGTGNRIWRFWI</sequence>
<keyword evidence="4" id="KW-1185">Reference proteome</keyword>
<dbReference type="InterPro" id="IPR013830">
    <property type="entry name" value="SGNH_hydro"/>
</dbReference>
<dbReference type="AlphaFoldDB" id="A0A167F994"/>
<dbReference type="PANTHER" id="PTHR14209">
    <property type="entry name" value="ISOAMYL ACETATE-HYDROLYZING ESTERASE 1"/>
    <property type="match status" value="1"/>
</dbReference>
<dbReference type="Gene3D" id="3.40.50.1110">
    <property type="entry name" value="SGNH hydrolase"/>
    <property type="match status" value="1"/>
</dbReference>
<dbReference type="SUPFAM" id="SSF52266">
    <property type="entry name" value="SGNH hydrolase"/>
    <property type="match status" value="1"/>
</dbReference>
<dbReference type="KEGG" id="slb:AWJ20_2607"/>
<dbReference type="Proteomes" id="UP000189580">
    <property type="component" value="Chromosome b"/>
</dbReference>
<keyword evidence="1" id="KW-0472">Membrane</keyword>
<name>A0A167F994_9ASCO</name>
<dbReference type="CDD" id="cd01838">
    <property type="entry name" value="Isoamyl_acetate_hydrolase_like"/>
    <property type="match status" value="1"/>
</dbReference>
<keyword evidence="1" id="KW-1133">Transmembrane helix</keyword>
<dbReference type="Pfam" id="PF13472">
    <property type="entry name" value="Lipase_GDSL_2"/>
    <property type="match status" value="1"/>
</dbReference>
<gene>
    <name evidence="3" type="primary">IAH1</name>
    <name evidence="3" type="ORF">AWJ20_2607</name>
</gene>
<keyword evidence="1" id="KW-0812">Transmembrane</keyword>
<dbReference type="OrthoDB" id="671439at2759"/>
<dbReference type="InterPro" id="IPR045136">
    <property type="entry name" value="Iah1-like"/>
</dbReference>
<reference evidence="3 4" key="1">
    <citation type="submission" date="2016-02" db="EMBL/GenBank/DDBJ databases">
        <title>Complete genome sequence and transcriptome regulation of the pentose utilising yeast Sugiyamaella lignohabitans.</title>
        <authorList>
            <person name="Bellasio M."/>
            <person name="Peymann A."/>
            <person name="Valli M."/>
            <person name="Sipitzky M."/>
            <person name="Graf A."/>
            <person name="Sauer M."/>
            <person name="Marx H."/>
            <person name="Mattanovich D."/>
        </authorList>
    </citation>
    <scope>NUCLEOTIDE SEQUENCE [LARGE SCALE GENOMIC DNA]</scope>
    <source>
        <strain evidence="3 4">CBS 10342</strain>
    </source>
</reference>
<feature type="transmembrane region" description="Helical" evidence="1">
    <location>
        <begin position="223"/>
        <end position="242"/>
    </location>
</feature>
<evidence type="ECO:0000256" key="1">
    <source>
        <dbReference type="SAM" id="Phobius"/>
    </source>
</evidence>
<dbReference type="InterPro" id="IPR036514">
    <property type="entry name" value="SGNH_hydro_sf"/>
</dbReference>
<proteinExistence type="predicted"/>
<evidence type="ECO:0000313" key="4">
    <source>
        <dbReference type="Proteomes" id="UP000189580"/>
    </source>
</evidence>
<accession>A0A167F994</accession>
<evidence type="ECO:0000313" key="3">
    <source>
        <dbReference type="EMBL" id="ANB14988.1"/>
    </source>
</evidence>
<dbReference type="EMBL" id="CP014503">
    <property type="protein sequence ID" value="ANB14988.1"/>
    <property type="molecule type" value="Genomic_DNA"/>
</dbReference>
<protein>
    <submittedName>
        <fullName evidence="3">Iah1p</fullName>
    </submittedName>
</protein>
<evidence type="ECO:0000259" key="2">
    <source>
        <dbReference type="Pfam" id="PF13472"/>
    </source>
</evidence>
<dbReference type="PANTHER" id="PTHR14209:SF19">
    <property type="entry name" value="ISOAMYL ACETATE-HYDROLYZING ESTERASE 1 HOMOLOG"/>
    <property type="match status" value="1"/>
</dbReference>
<feature type="domain" description="SGNH hydrolase-type esterase" evidence="2">
    <location>
        <begin position="25"/>
        <end position="223"/>
    </location>
</feature>
<dbReference type="GeneID" id="30034537"/>
<dbReference type="RefSeq" id="XP_018737465.1">
    <property type="nucleotide sequence ID" value="XM_018879560.1"/>
</dbReference>